<dbReference type="CDD" id="cd01949">
    <property type="entry name" value="GGDEF"/>
    <property type="match status" value="1"/>
</dbReference>
<dbReference type="InterPro" id="IPR013767">
    <property type="entry name" value="PAS_fold"/>
</dbReference>
<dbReference type="SMART" id="SM00267">
    <property type="entry name" value="GGDEF"/>
    <property type="match status" value="1"/>
</dbReference>
<feature type="domain" description="PAS" evidence="1">
    <location>
        <begin position="7"/>
        <end position="76"/>
    </location>
</feature>
<dbReference type="Proteomes" id="UP001501221">
    <property type="component" value="Unassembled WGS sequence"/>
</dbReference>
<dbReference type="RefSeq" id="WP_343989598.1">
    <property type="nucleotide sequence ID" value="NZ_BAAAFM010000008.1"/>
</dbReference>
<dbReference type="EMBL" id="BAAAFM010000008">
    <property type="protein sequence ID" value="GAA0211839.1"/>
    <property type="molecule type" value="Genomic_DNA"/>
</dbReference>
<evidence type="ECO:0008006" key="5">
    <source>
        <dbReference type="Google" id="ProtNLM"/>
    </source>
</evidence>
<protein>
    <recommendedName>
        <fullName evidence="5">PAS domain S-box-containing protein/diguanylate cyclase (GGDEF) domain-containing protein</fullName>
    </recommendedName>
</protein>
<gene>
    <name evidence="3" type="ORF">GCM10009123_18830</name>
</gene>
<evidence type="ECO:0000313" key="4">
    <source>
        <dbReference type="Proteomes" id="UP001501221"/>
    </source>
</evidence>
<evidence type="ECO:0000259" key="2">
    <source>
        <dbReference type="PROSITE" id="PS50887"/>
    </source>
</evidence>
<dbReference type="PROSITE" id="PS50112">
    <property type="entry name" value="PAS"/>
    <property type="match status" value="1"/>
</dbReference>
<dbReference type="InterPro" id="IPR000014">
    <property type="entry name" value="PAS"/>
</dbReference>
<evidence type="ECO:0000313" key="3">
    <source>
        <dbReference type="EMBL" id="GAA0211839.1"/>
    </source>
</evidence>
<dbReference type="NCBIfam" id="TIGR00254">
    <property type="entry name" value="GGDEF"/>
    <property type="match status" value="1"/>
</dbReference>
<dbReference type="PROSITE" id="PS50887">
    <property type="entry name" value="GGDEF"/>
    <property type="match status" value="1"/>
</dbReference>
<sequence>MPTLELTSDLATAITNSLPIGICVATHDGEIVYANCKAEDIFGYRPGGMTNRCIEELIPEGYRNSHKKLREIYTASPTDTAMAGGRVLLGLKKDGVEIHLQIGLTPLNNKLILISLIETTNKIIKPSNSNDPLTGLANRKSFDEYSQKLRKLAIREKKSLSVAFIDLDNFKSVNDKYGHRFGDKVICKVARLLSKHIRESDILARFGGDEFVLCLYDIGDLNQLRKLLNNLIQQISAVNEIQGKSFRIGASIGAIITHKAENIELVEIIEITDRLMYQAKQSGKGVSVIHEIDNIKDVENI</sequence>
<dbReference type="InterPro" id="IPR052163">
    <property type="entry name" value="DGC-Regulatory_Protein"/>
</dbReference>
<reference evidence="4" key="1">
    <citation type="journal article" date="2019" name="Int. J. Syst. Evol. Microbiol.">
        <title>The Global Catalogue of Microorganisms (GCM) 10K type strain sequencing project: providing services to taxonomists for standard genome sequencing and annotation.</title>
        <authorList>
            <consortium name="The Broad Institute Genomics Platform"/>
            <consortium name="The Broad Institute Genome Sequencing Center for Infectious Disease"/>
            <person name="Wu L."/>
            <person name="Ma J."/>
        </authorList>
    </citation>
    <scope>NUCLEOTIDE SEQUENCE [LARGE SCALE GENOMIC DNA]</scope>
    <source>
        <strain evidence="4">JCM 16211</strain>
    </source>
</reference>
<organism evidence="3 4">
    <name type="scientific">Kangiella japonica</name>
    <dbReference type="NCBI Taxonomy" id="647384"/>
    <lineage>
        <taxon>Bacteria</taxon>
        <taxon>Pseudomonadati</taxon>
        <taxon>Pseudomonadota</taxon>
        <taxon>Gammaproteobacteria</taxon>
        <taxon>Kangiellales</taxon>
        <taxon>Kangiellaceae</taxon>
        <taxon>Kangiella</taxon>
    </lineage>
</organism>
<dbReference type="PANTHER" id="PTHR46663">
    <property type="entry name" value="DIGUANYLATE CYCLASE DGCT-RELATED"/>
    <property type="match status" value="1"/>
</dbReference>
<dbReference type="SUPFAM" id="SSF55073">
    <property type="entry name" value="Nucleotide cyclase"/>
    <property type="match status" value="1"/>
</dbReference>
<name>A0ABN0T3Z0_9GAMM</name>
<dbReference type="CDD" id="cd00130">
    <property type="entry name" value="PAS"/>
    <property type="match status" value="1"/>
</dbReference>
<dbReference type="InterPro" id="IPR035965">
    <property type="entry name" value="PAS-like_dom_sf"/>
</dbReference>
<dbReference type="Pfam" id="PF00990">
    <property type="entry name" value="GGDEF"/>
    <property type="match status" value="1"/>
</dbReference>
<dbReference type="Gene3D" id="3.30.450.20">
    <property type="entry name" value="PAS domain"/>
    <property type="match status" value="1"/>
</dbReference>
<comment type="caution">
    <text evidence="3">The sequence shown here is derived from an EMBL/GenBank/DDBJ whole genome shotgun (WGS) entry which is preliminary data.</text>
</comment>
<dbReference type="SUPFAM" id="SSF55785">
    <property type="entry name" value="PYP-like sensor domain (PAS domain)"/>
    <property type="match status" value="1"/>
</dbReference>
<dbReference type="Pfam" id="PF00989">
    <property type="entry name" value="PAS"/>
    <property type="match status" value="1"/>
</dbReference>
<dbReference type="InterPro" id="IPR043128">
    <property type="entry name" value="Rev_trsase/Diguanyl_cyclase"/>
</dbReference>
<accession>A0ABN0T3Z0</accession>
<dbReference type="Gene3D" id="3.30.70.270">
    <property type="match status" value="1"/>
</dbReference>
<dbReference type="InterPro" id="IPR029787">
    <property type="entry name" value="Nucleotide_cyclase"/>
</dbReference>
<proteinExistence type="predicted"/>
<keyword evidence="4" id="KW-1185">Reference proteome</keyword>
<evidence type="ECO:0000259" key="1">
    <source>
        <dbReference type="PROSITE" id="PS50112"/>
    </source>
</evidence>
<dbReference type="PANTHER" id="PTHR46663:SF2">
    <property type="entry name" value="GGDEF DOMAIN-CONTAINING PROTEIN"/>
    <property type="match status" value="1"/>
</dbReference>
<feature type="domain" description="GGDEF" evidence="2">
    <location>
        <begin position="158"/>
        <end position="292"/>
    </location>
</feature>
<dbReference type="InterPro" id="IPR000160">
    <property type="entry name" value="GGDEF_dom"/>
</dbReference>
<dbReference type="SMART" id="SM00091">
    <property type="entry name" value="PAS"/>
    <property type="match status" value="1"/>
</dbReference>
<dbReference type="NCBIfam" id="TIGR00229">
    <property type="entry name" value="sensory_box"/>
    <property type="match status" value="1"/>
</dbReference>